<accession>A0A427AEH6</accession>
<evidence type="ECO:0000313" key="2">
    <source>
        <dbReference type="EMBL" id="RRT74667.1"/>
    </source>
</evidence>
<evidence type="ECO:0000313" key="3">
    <source>
        <dbReference type="Proteomes" id="UP000287651"/>
    </source>
</evidence>
<dbReference type="EMBL" id="AMZH03002708">
    <property type="protein sequence ID" value="RRT74667.1"/>
    <property type="molecule type" value="Genomic_DNA"/>
</dbReference>
<gene>
    <name evidence="2" type="ORF">B296_00002164</name>
</gene>
<dbReference type="AlphaFoldDB" id="A0A427AEH6"/>
<evidence type="ECO:0000256" key="1">
    <source>
        <dbReference type="SAM" id="MobiDB-lite"/>
    </source>
</evidence>
<comment type="caution">
    <text evidence="2">The sequence shown here is derived from an EMBL/GenBank/DDBJ whole genome shotgun (WGS) entry which is preliminary data.</text>
</comment>
<feature type="compositionally biased region" description="Basic and acidic residues" evidence="1">
    <location>
        <begin position="142"/>
        <end position="163"/>
    </location>
</feature>
<feature type="region of interest" description="Disordered" evidence="1">
    <location>
        <begin position="139"/>
        <end position="163"/>
    </location>
</feature>
<reference evidence="2 3" key="1">
    <citation type="journal article" date="2014" name="Agronomy (Basel)">
        <title>A Draft Genome Sequence for Ensete ventricosum, the Drought-Tolerant Tree Against Hunger.</title>
        <authorList>
            <person name="Harrison J."/>
            <person name="Moore K.A."/>
            <person name="Paszkiewicz K."/>
            <person name="Jones T."/>
            <person name="Grant M."/>
            <person name="Ambacheew D."/>
            <person name="Muzemil S."/>
            <person name="Studholme D.J."/>
        </authorList>
    </citation>
    <scope>NUCLEOTIDE SEQUENCE [LARGE SCALE GENOMIC DNA]</scope>
</reference>
<sequence length="163" mass="18278">MSTHFTISKQGLVRKNPNHHPKPGKFRRNARARTSSCHPQSRCLLLQIKKQARGREVKPQQCRATGLSNLTTSSEQLLGINEPAGEAGVGKRRRRRGEELGIGRGVFDPRLRYRSCGRDGRGDDGIEASRGHAFDCEPYFGHGREGNPNHIPAEEKSEDKKVW</sequence>
<protein>
    <submittedName>
        <fullName evidence="2">Uncharacterized protein</fullName>
    </submittedName>
</protein>
<name>A0A427AEH6_ENSVE</name>
<proteinExistence type="predicted"/>
<organism evidence="2 3">
    <name type="scientific">Ensete ventricosum</name>
    <name type="common">Abyssinian banana</name>
    <name type="synonym">Musa ensete</name>
    <dbReference type="NCBI Taxonomy" id="4639"/>
    <lineage>
        <taxon>Eukaryota</taxon>
        <taxon>Viridiplantae</taxon>
        <taxon>Streptophyta</taxon>
        <taxon>Embryophyta</taxon>
        <taxon>Tracheophyta</taxon>
        <taxon>Spermatophyta</taxon>
        <taxon>Magnoliopsida</taxon>
        <taxon>Liliopsida</taxon>
        <taxon>Zingiberales</taxon>
        <taxon>Musaceae</taxon>
        <taxon>Ensete</taxon>
    </lineage>
</organism>
<feature type="region of interest" description="Disordered" evidence="1">
    <location>
        <begin position="1"/>
        <end position="35"/>
    </location>
</feature>
<dbReference type="Proteomes" id="UP000287651">
    <property type="component" value="Unassembled WGS sequence"/>
</dbReference>
<feature type="compositionally biased region" description="Basic residues" evidence="1">
    <location>
        <begin position="16"/>
        <end position="31"/>
    </location>
</feature>